<name>A0A2T1HPD9_9HYPH</name>
<proteinExistence type="inferred from homology"/>
<dbReference type="Proteomes" id="UP000239772">
    <property type="component" value="Unassembled WGS sequence"/>
</dbReference>
<evidence type="ECO:0000256" key="2">
    <source>
        <dbReference type="ARBA" id="ARBA00022729"/>
    </source>
</evidence>
<dbReference type="InterPro" id="IPR041462">
    <property type="entry name" value="Bact_A2M_MG6"/>
</dbReference>
<dbReference type="Gene3D" id="1.25.40.10">
    <property type="entry name" value="Tetratricopeptide repeat domain"/>
    <property type="match status" value="1"/>
</dbReference>
<evidence type="ECO:0000313" key="6">
    <source>
        <dbReference type="EMBL" id="PSC03487.1"/>
    </source>
</evidence>
<dbReference type="PANTHER" id="PTHR40094:SF1">
    <property type="entry name" value="UBIQUITIN DOMAIN-CONTAINING PROTEIN"/>
    <property type="match status" value="1"/>
</dbReference>
<dbReference type="InterPro" id="IPR047565">
    <property type="entry name" value="Alpha-macroglob_thiol-ester_cl"/>
</dbReference>
<gene>
    <name evidence="6" type="ORF">SLNSH_18410</name>
</gene>
<dbReference type="SUPFAM" id="SSF48239">
    <property type="entry name" value="Terpenoid cyclases/Protein prenyltransferases"/>
    <property type="match status" value="1"/>
</dbReference>
<dbReference type="SMART" id="SM01419">
    <property type="entry name" value="Thiol-ester_cl"/>
    <property type="match status" value="1"/>
</dbReference>
<feature type="signal peptide" evidence="3">
    <location>
        <begin position="1"/>
        <end position="25"/>
    </location>
</feature>
<dbReference type="Pfam" id="PF07678">
    <property type="entry name" value="TED_complement"/>
    <property type="match status" value="1"/>
</dbReference>
<dbReference type="Pfam" id="PF00207">
    <property type="entry name" value="A2M"/>
    <property type="match status" value="1"/>
</dbReference>
<dbReference type="Gene3D" id="2.60.40.1930">
    <property type="match status" value="1"/>
</dbReference>
<dbReference type="InterPro" id="IPR041203">
    <property type="entry name" value="Bact_A2M_MG5"/>
</dbReference>
<feature type="domain" description="Alpha-2-macroglobulin" evidence="5">
    <location>
        <begin position="1083"/>
        <end position="1171"/>
    </location>
</feature>
<evidence type="ECO:0000259" key="5">
    <source>
        <dbReference type="SMART" id="SM01360"/>
    </source>
</evidence>
<dbReference type="Pfam" id="PF21142">
    <property type="entry name" value="A2M_bMG2"/>
    <property type="match status" value="1"/>
</dbReference>
<dbReference type="InterPro" id="IPR041246">
    <property type="entry name" value="Bact_MG10"/>
</dbReference>
<evidence type="ECO:0000259" key="4">
    <source>
        <dbReference type="SMART" id="SM01359"/>
    </source>
</evidence>
<dbReference type="Pfam" id="PF01835">
    <property type="entry name" value="MG2"/>
    <property type="match status" value="1"/>
</dbReference>
<dbReference type="InterPro" id="IPR011626">
    <property type="entry name" value="Alpha-macroglobulin_TED"/>
</dbReference>
<dbReference type="Pfam" id="PF17973">
    <property type="entry name" value="bMG10"/>
    <property type="match status" value="1"/>
</dbReference>
<dbReference type="InterPro" id="IPR026284">
    <property type="entry name" value="A2MG_proteobact"/>
</dbReference>
<dbReference type="InterPro" id="IPR049120">
    <property type="entry name" value="A2M_bMG2"/>
</dbReference>
<dbReference type="Pfam" id="PF17972">
    <property type="entry name" value="bMG5"/>
    <property type="match status" value="1"/>
</dbReference>
<keyword evidence="7" id="KW-1185">Reference proteome</keyword>
<dbReference type="InterPro" id="IPR011990">
    <property type="entry name" value="TPR-like_helical_dom_sf"/>
</dbReference>
<dbReference type="RefSeq" id="WP_106338559.1">
    <property type="nucleotide sequence ID" value="NZ_PVZS01000024.1"/>
</dbReference>
<dbReference type="EMBL" id="PVZS01000024">
    <property type="protein sequence ID" value="PSC03487.1"/>
    <property type="molecule type" value="Genomic_DNA"/>
</dbReference>
<comment type="similarity">
    <text evidence="1">Belongs to the protease inhibitor I39 (alpha-2-macroglobulin) family. Bacterial alpha-2-macroglobulin subfamily.</text>
</comment>
<dbReference type="PIRSF" id="PIRSF038980">
    <property type="entry name" value="A2M_bac"/>
    <property type="match status" value="1"/>
</dbReference>
<dbReference type="PANTHER" id="PTHR40094">
    <property type="entry name" value="ALPHA-2-MACROGLOBULIN HOMOLOG"/>
    <property type="match status" value="1"/>
</dbReference>
<evidence type="ECO:0000256" key="1">
    <source>
        <dbReference type="ARBA" id="ARBA00010556"/>
    </source>
</evidence>
<dbReference type="Pfam" id="PF11974">
    <property type="entry name" value="bMG3"/>
    <property type="match status" value="1"/>
</dbReference>
<accession>A0A2T1HPD9</accession>
<protein>
    <submittedName>
        <fullName evidence="6">Alpha-2-macroglobulin</fullName>
    </submittedName>
</protein>
<dbReference type="InterPro" id="IPR051802">
    <property type="entry name" value="YfhM-like"/>
</dbReference>
<sequence length="1746" mass="187147">MRAVLKALAPVMALAAMLLAAPVGAQTGKSFVRDDLASDAVRLEETLRKEGAAAAQGKQVEQLRRDAATFMGRGDARRALTLLAQAIALDARDPGSWLAYGRAALAVAPANATERWRLQERATQAAYVAYQRATARPDEAAALAVLGEAYALREVWRPALDSYRASLQIADNAAIRGVYEELRDKHGFRVLDYKVDSDSSAPRVCFQFSDPLARGKVDFTPYVAVSGSANAAVTAEDQQLCVDGLKHGERYAFVLRQGLPSNVGESLLKAMDYEVYVRDRSPQVRFTGKNYVLPRVGQEGIPVVSVNTAKMDVTIARIGDRNLLPTVRSEDFLSQIGGYRAKQLAEEQGVKIWSGTLDTKQELNRDVVTAFPVLEAVGKMEPGVYVMTARPSGERSASASDEEDYQLRATQWFVVSDLGLTSFVGEDGVHVLVRSLASAEPLGGVELRLVARNNEVLATKPTDASGYVRFDPGLARGTGGLAPGLVVASDSKGDYGFLDLGQAAFDLSDRGVKGRVAPKALDAMLYTERGVYRSGETVNVTALLRDLKGVAVPGLPLTLVAKRPDGVEYKRAVVEDQGLGGRAFSLPLLPGAARGTWRVQAYSDPKAPALGEVTFLVEDYVPERLELELKPRQPSLRPGEPAQVDLSARYLYGAPGADLEVSGEYSIQPMDGAPMPGLDGYVVGLQDEPFENVTAEIEDKATTDAKGRATVSVDLPDPAAPRPVQAKVTLRVGETGGRAIERSVTIPIRPKGPVAAVKKLFGDLAEGAAATFDVLYVAPDGQKLARKGLQWTLNKVERRYQWFNQDGRWNYEAVKSVRRLSDGAFDVATDAPARLSIPVQWGAYRLDVRGGGEGGDTSVTFTVGWSGDATAETPDLLEVTLDKAAYKAEDTMSLKLAPRFAGKATVAIVGDTVHDLQVIDVKPGENTVSIPVKSDWGAGAYVVALAHRPLDTAAKRLPGRALGVAWFALDKEARSIGVSLGAPEKMRPRGKLSLPIRLAGLAAGEEAYVTVAAVDVGILNLTRYEAPKPFDYFFGQRQLSTEIRDLYGYLIDGMQGTRGAIRAGGDVGALSADVSPPTQEPVSRYSGVVKVGPDGTATVDFDIPGFNGTVRVMAVAWAKGRVGGATADVIVRDPVVVAGTLPRFLNLGDQSRFFMQIDNVEGPAAEYAVDLDVHGPLVIPAASTRTTVKLDANGKASVVIPVTAAGVGLSGIDLRLTGPGVDATQSFALRIQPGASPVYRRMVRSFPAGSSITLSSDLLADFVPGTSAVSLAVSPASAIDVPALLRALDRYPYGCSEQTVSRAMPLLYVNKLARTEALALDDQADNRIREAIDRVLSRQDSNGAFGLWSVGGSEDLWLDAYVTDFLTRARERGFALPQRALDIALDRLRNTVANATEVEEGKGQDLAYAIYVLARNGRPVMGDLRYLADTKLNAFGSALSRAQVGAALALLGDRGRAQTAFGSALDKIRATKDERISRPDYGSRLRDSAGILALAAESNQGRDLLQKASAVVEEARTGVSYTSTQENAWMVLAAEGLSKEAETLRTTVDGTPQQGALYRAWKSEALDGRSVVVANAGQVASQAVITLSGVPATPEPAASQGYTVERSFYKLDGIKVEPTSIRQNDRLVVVLKVTEPEAKFARLLVVDMLPAGLEIDNPKLVDSDSLKSLSWLKRDVEPVAAEYRDDRFVAALDRSPDQPAVFSLAYMVRAVSPGRYVHPPATAEDMYRPDRFGRTAYGSLEVTPAR</sequence>
<dbReference type="SMART" id="SM01359">
    <property type="entry name" value="A2M_N_2"/>
    <property type="match status" value="1"/>
</dbReference>
<reference evidence="7" key="1">
    <citation type="submission" date="2018-03" db="EMBL/GenBank/DDBJ databases">
        <authorList>
            <person name="Sun L."/>
            <person name="Liu H."/>
            <person name="Chen W."/>
            <person name="Huang K."/>
            <person name="Liu W."/>
            <person name="Gao X."/>
        </authorList>
    </citation>
    <scope>NUCLEOTIDE SEQUENCE [LARGE SCALE GENOMIC DNA]</scope>
    <source>
        <strain evidence="7">SH9</strain>
    </source>
</reference>
<dbReference type="GO" id="GO:0005615">
    <property type="term" value="C:extracellular space"/>
    <property type="evidence" value="ECO:0007669"/>
    <property type="project" value="InterPro"/>
</dbReference>
<dbReference type="InterPro" id="IPR001599">
    <property type="entry name" value="Macroglobln_a2"/>
</dbReference>
<dbReference type="Pfam" id="PF07703">
    <property type="entry name" value="A2M_BRD"/>
    <property type="match status" value="1"/>
</dbReference>
<dbReference type="InterPro" id="IPR011625">
    <property type="entry name" value="A2M_N_BRD"/>
</dbReference>
<evidence type="ECO:0000256" key="3">
    <source>
        <dbReference type="SAM" id="SignalP"/>
    </source>
</evidence>
<dbReference type="SMART" id="SM01360">
    <property type="entry name" value="A2M"/>
    <property type="match status" value="1"/>
</dbReference>
<feature type="chain" id="PRO_5015761962" evidence="3">
    <location>
        <begin position="26"/>
        <end position="1746"/>
    </location>
</feature>
<dbReference type="InterPro" id="IPR008930">
    <property type="entry name" value="Terpenoid_cyclase/PrenylTrfase"/>
</dbReference>
<evidence type="ECO:0000313" key="7">
    <source>
        <dbReference type="Proteomes" id="UP000239772"/>
    </source>
</evidence>
<dbReference type="OrthoDB" id="9767116at2"/>
<dbReference type="Pfam" id="PF17962">
    <property type="entry name" value="bMG6"/>
    <property type="match status" value="1"/>
</dbReference>
<dbReference type="CDD" id="cd02891">
    <property type="entry name" value="A2M_like"/>
    <property type="match status" value="1"/>
</dbReference>
<dbReference type="Gene3D" id="1.50.10.20">
    <property type="match status" value="1"/>
</dbReference>
<dbReference type="InterPro" id="IPR002890">
    <property type="entry name" value="MG2"/>
</dbReference>
<keyword evidence="2 3" id="KW-0732">Signal</keyword>
<organism evidence="6 7">
    <name type="scientific">Alsobacter soli</name>
    <dbReference type="NCBI Taxonomy" id="2109933"/>
    <lineage>
        <taxon>Bacteria</taxon>
        <taxon>Pseudomonadati</taxon>
        <taxon>Pseudomonadota</taxon>
        <taxon>Alphaproteobacteria</taxon>
        <taxon>Hyphomicrobiales</taxon>
        <taxon>Alsobacteraceae</taxon>
        <taxon>Alsobacter</taxon>
    </lineage>
</organism>
<comment type="caution">
    <text evidence="6">The sequence shown here is derived from an EMBL/GenBank/DDBJ whole genome shotgun (WGS) entry which is preliminary data.</text>
</comment>
<feature type="domain" description="Alpha-2-macroglobulin bait region" evidence="4">
    <location>
        <begin position="877"/>
        <end position="1021"/>
    </location>
</feature>
<dbReference type="GO" id="GO:0004866">
    <property type="term" value="F:endopeptidase inhibitor activity"/>
    <property type="evidence" value="ECO:0007669"/>
    <property type="project" value="InterPro"/>
</dbReference>
<dbReference type="InterPro" id="IPR021868">
    <property type="entry name" value="Alpha_2_Macroglob_MG3"/>
</dbReference>